<dbReference type="SUPFAM" id="SSF55874">
    <property type="entry name" value="ATPase domain of HSP90 chaperone/DNA topoisomerase II/histidine kinase"/>
    <property type="match status" value="1"/>
</dbReference>
<feature type="transmembrane region" description="Helical" evidence="6">
    <location>
        <begin position="397"/>
        <end position="420"/>
    </location>
</feature>
<dbReference type="RefSeq" id="WP_119670131.1">
    <property type="nucleotide sequence ID" value="NZ_QXED01000007.1"/>
</dbReference>
<dbReference type="PROSITE" id="PS50005">
    <property type="entry name" value="TPR"/>
    <property type="match status" value="1"/>
</dbReference>
<evidence type="ECO:0000256" key="2">
    <source>
        <dbReference type="ARBA" id="ARBA00022777"/>
    </source>
</evidence>
<feature type="domain" description="Histidine kinase" evidence="7">
    <location>
        <begin position="460"/>
        <end position="649"/>
    </location>
</feature>
<dbReference type="AlphaFoldDB" id="A0A418M2E9"/>
<dbReference type="InterPro" id="IPR050482">
    <property type="entry name" value="Sensor_HK_TwoCompSys"/>
</dbReference>
<dbReference type="InterPro" id="IPR005467">
    <property type="entry name" value="His_kinase_dom"/>
</dbReference>
<organism evidence="8 9">
    <name type="scientific">Fibrisoma montanum</name>
    <dbReference type="NCBI Taxonomy" id="2305895"/>
    <lineage>
        <taxon>Bacteria</taxon>
        <taxon>Pseudomonadati</taxon>
        <taxon>Bacteroidota</taxon>
        <taxon>Cytophagia</taxon>
        <taxon>Cytophagales</taxon>
        <taxon>Spirosomataceae</taxon>
        <taxon>Fibrisoma</taxon>
    </lineage>
</organism>
<protein>
    <submittedName>
        <fullName evidence="8">Tetratricopeptide repeat protein</fullName>
    </submittedName>
</protein>
<dbReference type="CDD" id="cd16917">
    <property type="entry name" value="HATPase_UhpB-NarQ-NarX-like"/>
    <property type="match status" value="1"/>
</dbReference>
<dbReference type="Gene3D" id="3.30.565.10">
    <property type="entry name" value="Histidine kinase-like ATPase, C-terminal domain"/>
    <property type="match status" value="1"/>
</dbReference>
<dbReference type="SMART" id="SM00387">
    <property type="entry name" value="HATPase_c"/>
    <property type="match status" value="1"/>
</dbReference>
<evidence type="ECO:0000313" key="8">
    <source>
        <dbReference type="EMBL" id="RIV19846.1"/>
    </source>
</evidence>
<dbReference type="PANTHER" id="PTHR24421:SF58">
    <property type="entry name" value="SIGNAL TRANSDUCTION HISTIDINE-PROTEIN KINASE_PHOSPHATASE UHPB"/>
    <property type="match status" value="1"/>
</dbReference>
<evidence type="ECO:0000256" key="3">
    <source>
        <dbReference type="ARBA" id="ARBA00023012"/>
    </source>
</evidence>
<evidence type="ECO:0000313" key="9">
    <source>
        <dbReference type="Proteomes" id="UP000283523"/>
    </source>
</evidence>
<keyword evidence="5" id="KW-0175">Coiled coil</keyword>
<dbReference type="Pfam" id="PF07730">
    <property type="entry name" value="HisKA_3"/>
    <property type="match status" value="1"/>
</dbReference>
<feature type="repeat" description="TPR" evidence="4">
    <location>
        <begin position="159"/>
        <end position="192"/>
    </location>
</feature>
<keyword evidence="2" id="KW-0418">Kinase</keyword>
<dbReference type="EMBL" id="QXED01000007">
    <property type="protein sequence ID" value="RIV19846.1"/>
    <property type="molecule type" value="Genomic_DNA"/>
</dbReference>
<dbReference type="PANTHER" id="PTHR24421">
    <property type="entry name" value="NITRATE/NITRITE SENSOR PROTEIN NARX-RELATED"/>
    <property type="match status" value="1"/>
</dbReference>
<evidence type="ECO:0000256" key="4">
    <source>
        <dbReference type="PROSITE-ProRule" id="PRU00339"/>
    </source>
</evidence>
<dbReference type="GO" id="GO:0000155">
    <property type="term" value="F:phosphorelay sensor kinase activity"/>
    <property type="evidence" value="ECO:0007669"/>
    <property type="project" value="InterPro"/>
</dbReference>
<dbReference type="InterPro" id="IPR036890">
    <property type="entry name" value="HATPase_C_sf"/>
</dbReference>
<dbReference type="InterPro" id="IPR019734">
    <property type="entry name" value="TPR_rpt"/>
</dbReference>
<proteinExistence type="predicted"/>
<dbReference type="OrthoDB" id="1523646at2"/>
<dbReference type="Proteomes" id="UP000283523">
    <property type="component" value="Unassembled WGS sequence"/>
</dbReference>
<evidence type="ECO:0000256" key="6">
    <source>
        <dbReference type="SAM" id="Phobius"/>
    </source>
</evidence>
<sequence length="672" mass="76319">MPTQVSSKVTVGWFIILSLLAVCVVSGQTPSSYPKDTSYVSSLLRKGELLENQNAEAALTYYRRAYGLSQKIKFTKGYFESMRLLTFTLNNIGRYDEARRIAQTALRMARQDTSKRNIGLSHFALAVTAWISGDWQEAVHQYHRAAHYMRLINHVHNQSVIYNNLATIYEQQHMYKQALAYYNKALAINRRNPDDPRSIAIDYFGIANIYSRIDSLDLAKAYYQKAWRLVDPKDRDFLINLHNNIGHLYEDQGQYDSTLYHYRLGLDLSRQLKNPRHELHMLMATAQVQIRQSRYVPARSLLDAAYAIARRENAGLPELRNIYRNYALLHEGLGNYKAALNWYDQYITARDSLESVETKELLQSYEEKIRRAEAQQKLTQKQREIERLESDRNRQVLWLWLAGISVAAVVALAVIGWLYFRQRQRAKDNALVALQREQELVAIQAELHGQQKERLRISKEMHDDLGASLTAIGLLSEVLKTRMGAGTAPEVMKISDISADMMTTMNEIIWSLNTKNDSLNGLIAYIRSYAGEFIENTTLMVKIQAGEAPADVSVRGADRRNVFLTVKEALNNVVKHAQATQVILRIDPRDTELVIDVSDNGRGFEPQEKHKLRNGLTNMNNRMSESGGSCTITSSPAGTSVTITYPYGTGGTAKNTTNEVWPKPEISASIAV</sequence>
<keyword evidence="6" id="KW-0472">Membrane</keyword>
<dbReference type="GO" id="GO:0016020">
    <property type="term" value="C:membrane"/>
    <property type="evidence" value="ECO:0007669"/>
    <property type="project" value="InterPro"/>
</dbReference>
<dbReference type="PROSITE" id="PS50109">
    <property type="entry name" value="HIS_KIN"/>
    <property type="match status" value="1"/>
</dbReference>
<evidence type="ECO:0000256" key="1">
    <source>
        <dbReference type="ARBA" id="ARBA00022679"/>
    </source>
</evidence>
<keyword evidence="3" id="KW-0902">Two-component regulatory system</keyword>
<dbReference type="SMART" id="SM00028">
    <property type="entry name" value="TPR"/>
    <property type="match status" value="6"/>
</dbReference>
<keyword evidence="9" id="KW-1185">Reference proteome</keyword>
<dbReference type="InterPro" id="IPR011990">
    <property type="entry name" value="TPR-like_helical_dom_sf"/>
</dbReference>
<keyword evidence="1" id="KW-0808">Transferase</keyword>
<evidence type="ECO:0000256" key="5">
    <source>
        <dbReference type="SAM" id="Coils"/>
    </source>
</evidence>
<gene>
    <name evidence="8" type="ORF">DYU11_23265</name>
</gene>
<keyword evidence="6" id="KW-0812">Transmembrane</keyword>
<dbReference type="GO" id="GO:0046983">
    <property type="term" value="F:protein dimerization activity"/>
    <property type="evidence" value="ECO:0007669"/>
    <property type="project" value="InterPro"/>
</dbReference>
<name>A0A418M2E9_9BACT</name>
<dbReference type="InterPro" id="IPR011712">
    <property type="entry name" value="Sig_transdc_His_kin_sub3_dim/P"/>
</dbReference>
<dbReference type="InterPro" id="IPR003594">
    <property type="entry name" value="HATPase_dom"/>
</dbReference>
<keyword evidence="4" id="KW-0802">TPR repeat</keyword>
<dbReference type="Gene3D" id="1.20.5.1930">
    <property type="match status" value="1"/>
</dbReference>
<evidence type="ECO:0000259" key="7">
    <source>
        <dbReference type="PROSITE" id="PS50109"/>
    </source>
</evidence>
<dbReference type="Gene3D" id="1.25.40.10">
    <property type="entry name" value="Tetratricopeptide repeat domain"/>
    <property type="match status" value="2"/>
</dbReference>
<accession>A0A418M2E9</accession>
<dbReference type="Pfam" id="PF13424">
    <property type="entry name" value="TPR_12"/>
    <property type="match status" value="2"/>
</dbReference>
<reference evidence="8 9" key="1">
    <citation type="submission" date="2018-08" db="EMBL/GenBank/DDBJ databases">
        <title>Fibrisoma montanum sp. nov., isolated from Danxia mountain soil.</title>
        <authorList>
            <person name="Huang Y."/>
        </authorList>
    </citation>
    <scope>NUCLEOTIDE SEQUENCE [LARGE SCALE GENOMIC DNA]</scope>
    <source>
        <strain evidence="8 9">HYT19</strain>
    </source>
</reference>
<comment type="caution">
    <text evidence="8">The sequence shown here is derived from an EMBL/GenBank/DDBJ whole genome shotgun (WGS) entry which is preliminary data.</text>
</comment>
<keyword evidence="6" id="KW-1133">Transmembrane helix</keyword>
<feature type="coiled-coil region" evidence="5">
    <location>
        <begin position="355"/>
        <end position="391"/>
    </location>
</feature>
<dbReference type="Pfam" id="PF02518">
    <property type="entry name" value="HATPase_c"/>
    <property type="match status" value="1"/>
</dbReference>
<dbReference type="SUPFAM" id="SSF48452">
    <property type="entry name" value="TPR-like"/>
    <property type="match status" value="3"/>
</dbReference>